<accession>A0A3P8FB29</accession>
<evidence type="ECO:0000313" key="5">
    <source>
        <dbReference type="WBParaSite" id="HPBE_0002595101-mRNA-1"/>
    </source>
</evidence>
<dbReference type="WBParaSite" id="HPBE_0002595101-mRNA-1">
    <property type="protein sequence ID" value="HPBE_0002595101-mRNA-1"/>
    <property type="gene ID" value="HPBE_0002595101"/>
</dbReference>
<keyword evidence="4" id="KW-1185">Reference proteome</keyword>
<dbReference type="EMBL" id="UZAH01038899">
    <property type="protein sequence ID" value="VDP54864.1"/>
    <property type="molecule type" value="Genomic_DNA"/>
</dbReference>
<evidence type="ECO:0000313" key="3">
    <source>
        <dbReference type="EMBL" id="VDP54864.1"/>
    </source>
</evidence>
<dbReference type="Pfam" id="PF05380">
    <property type="entry name" value="Peptidase_A17"/>
    <property type="match status" value="1"/>
</dbReference>
<feature type="region of interest" description="Disordered" evidence="1">
    <location>
        <begin position="561"/>
        <end position="599"/>
    </location>
</feature>
<reference evidence="5" key="2">
    <citation type="submission" date="2019-09" db="UniProtKB">
        <authorList>
            <consortium name="WormBaseParasite"/>
        </authorList>
    </citation>
    <scope>IDENTIFICATION</scope>
</reference>
<feature type="domain" description="DUF5641" evidence="2">
    <location>
        <begin position="487"/>
        <end position="566"/>
    </location>
</feature>
<evidence type="ECO:0000259" key="2">
    <source>
        <dbReference type="Pfam" id="PF18701"/>
    </source>
</evidence>
<gene>
    <name evidence="3" type="ORF">HPBE_LOCUS25950</name>
</gene>
<dbReference type="InterPro" id="IPR040676">
    <property type="entry name" value="DUF5641"/>
</dbReference>
<dbReference type="Pfam" id="PF18701">
    <property type="entry name" value="DUF5641"/>
    <property type="match status" value="1"/>
</dbReference>
<dbReference type="InterPro" id="IPR008042">
    <property type="entry name" value="Retrotrans_Pao"/>
</dbReference>
<dbReference type="SUPFAM" id="SSF50630">
    <property type="entry name" value="Acid proteases"/>
    <property type="match status" value="1"/>
</dbReference>
<dbReference type="Proteomes" id="UP000050761">
    <property type="component" value="Unassembled WGS sequence"/>
</dbReference>
<name>A0A183GTD1_HELPZ</name>
<proteinExistence type="predicted"/>
<organism evidence="4 5">
    <name type="scientific">Heligmosomoides polygyrus</name>
    <name type="common">Parasitic roundworm</name>
    <dbReference type="NCBI Taxonomy" id="6339"/>
    <lineage>
        <taxon>Eukaryota</taxon>
        <taxon>Metazoa</taxon>
        <taxon>Ecdysozoa</taxon>
        <taxon>Nematoda</taxon>
        <taxon>Chromadorea</taxon>
        <taxon>Rhabditida</taxon>
        <taxon>Rhabditina</taxon>
        <taxon>Rhabditomorpha</taxon>
        <taxon>Strongyloidea</taxon>
        <taxon>Heligmosomidae</taxon>
        <taxon>Heligmosomoides</taxon>
    </lineage>
</organism>
<dbReference type="Gene3D" id="2.40.70.10">
    <property type="entry name" value="Acid Proteases"/>
    <property type="match status" value="1"/>
</dbReference>
<accession>A0A183GTD1</accession>
<sequence length="599" mass="68367">HKYKYDQTPRDAIDTIDLVHHDEIPVWNQDARLEDDHAPPVDLTGHLLLGKTIPEIDSVEEGTHRTPELAFKISQYNLGEFEVITITHPQGKLANKALIYNFNAKADQCVTILLDSGSQHSFISKNIAEARGLTMKHPKDIITITFGGHEHTEKSYRVTAVLRNPVTGTPVKLKLWTRTHITSIPEQMNTDHTVPPKGSSEIDILIGMDYYWSVINLNHNEKLPSGLVQSQTKLGPIISGPSIPSFYRVLTTSVEFENPDKTVDAMVRRLCALDSENMEEDRDINQLEIIQQYYDTVQVINGLIHVQFPWKVKYPHLPDNKALALRRLESQRVYAAVAYLVCRPLNNSKPFSNIIYAKTRIETPEKSTVPRLELQAIVLAAKMTRFLLKDLTIRVHSIHWLSDSQIALYWIHSKKQLKTFVQNRVKLIHEVIDELTTANIKCRPYILRPIDLLTPNFSLGHLGTPLETVTTKDLFSSSDSKEHLIQQYRTLRESLNMFWDIWHKEYLRAVAERNQIRLAKRESSSKQPQIGDIVFIEMDNAGRSQWPLGVVIELNKSSDGAIRSINKSADPTGSRRRRREFNEDQHTYASDQSSAATSS</sequence>
<feature type="compositionally biased region" description="Polar residues" evidence="1">
    <location>
        <begin position="587"/>
        <end position="599"/>
    </location>
</feature>
<dbReference type="PANTHER" id="PTHR47331:SF5">
    <property type="entry name" value="RIBONUCLEASE H"/>
    <property type="match status" value="1"/>
</dbReference>
<evidence type="ECO:0000256" key="1">
    <source>
        <dbReference type="SAM" id="MobiDB-lite"/>
    </source>
</evidence>
<protein>
    <submittedName>
        <fullName evidence="5">DUF1758 domain-containing protein</fullName>
    </submittedName>
</protein>
<reference evidence="3 4" key="1">
    <citation type="submission" date="2018-11" db="EMBL/GenBank/DDBJ databases">
        <authorList>
            <consortium name="Pathogen Informatics"/>
        </authorList>
    </citation>
    <scope>NUCLEOTIDE SEQUENCE [LARGE SCALE GENOMIC DNA]</scope>
</reference>
<dbReference type="CDD" id="cd00303">
    <property type="entry name" value="retropepsin_like"/>
    <property type="match status" value="1"/>
</dbReference>
<evidence type="ECO:0000313" key="4">
    <source>
        <dbReference type="Proteomes" id="UP000050761"/>
    </source>
</evidence>
<dbReference type="PANTHER" id="PTHR47331">
    <property type="entry name" value="PHD-TYPE DOMAIN-CONTAINING PROTEIN"/>
    <property type="match status" value="1"/>
</dbReference>
<dbReference type="AlphaFoldDB" id="A0A183GTD1"/>
<dbReference type="OrthoDB" id="6155266at2759"/>
<dbReference type="InterPro" id="IPR021109">
    <property type="entry name" value="Peptidase_aspartic_dom_sf"/>
</dbReference>